<evidence type="ECO:0000313" key="2">
    <source>
        <dbReference type="Proteomes" id="UP000256999"/>
    </source>
</evidence>
<dbReference type="Proteomes" id="UP000256999">
    <property type="component" value="Unassembled WGS sequence"/>
</dbReference>
<accession>A0A3E0UKG0</accession>
<dbReference type="AlphaFoldDB" id="A0A3E0UKG0"/>
<comment type="caution">
    <text evidence="1">The sequence shown here is derived from an EMBL/GenBank/DDBJ whole genome shotgun (WGS) entry which is preliminary data.</text>
</comment>
<gene>
    <name evidence="1" type="ORF">DXX92_18465</name>
</gene>
<protein>
    <submittedName>
        <fullName evidence="1">Uncharacterized protein</fullName>
    </submittedName>
</protein>
<reference evidence="1 2" key="1">
    <citation type="submission" date="2018-08" db="EMBL/GenBank/DDBJ databases">
        <title>Thalassotalea euphylliae genome.</title>
        <authorList>
            <person name="Summers S."/>
            <person name="Rice S.A."/>
            <person name="Freckelton M.L."/>
            <person name="Nedved B.T."/>
            <person name="Hadfield M.G."/>
        </authorList>
    </citation>
    <scope>NUCLEOTIDE SEQUENCE [LARGE SCALE GENOMIC DNA]</scope>
    <source>
        <strain evidence="1 2">H2</strain>
    </source>
</reference>
<name>A0A3E0UKG0_9GAMM</name>
<dbReference type="RefSeq" id="WP_116002133.1">
    <property type="nucleotide sequence ID" value="NZ_QUOV01000001.1"/>
</dbReference>
<dbReference type="EMBL" id="QUOV01000001">
    <property type="protein sequence ID" value="REL37137.1"/>
    <property type="molecule type" value="Genomic_DNA"/>
</dbReference>
<sequence length="93" mass="10240">MDSFELEINEQDLPIDVKNKLEIANAEQENLGVVDNVKEVLSANFGKIVLSKVSSIIPDAYEINELSFSVSLKGELFGNGFNTQVTVKVKPVK</sequence>
<evidence type="ECO:0000313" key="1">
    <source>
        <dbReference type="EMBL" id="REL37137.1"/>
    </source>
</evidence>
<organism evidence="1 2">
    <name type="scientific">Thalassotalea euphylliae</name>
    <dbReference type="NCBI Taxonomy" id="1655234"/>
    <lineage>
        <taxon>Bacteria</taxon>
        <taxon>Pseudomonadati</taxon>
        <taxon>Pseudomonadota</taxon>
        <taxon>Gammaproteobacteria</taxon>
        <taxon>Alteromonadales</taxon>
        <taxon>Colwelliaceae</taxon>
        <taxon>Thalassotalea</taxon>
    </lineage>
</organism>
<proteinExistence type="predicted"/>